<keyword evidence="3" id="KW-0408">Iron</keyword>
<dbReference type="Proteomes" id="UP000315369">
    <property type="component" value="Unassembled WGS sequence"/>
</dbReference>
<keyword evidence="6" id="KW-1185">Reference proteome</keyword>
<evidence type="ECO:0000313" key="6">
    <source>
        <dbReference type="Proteomes" id="UP000315369"/>
    </source>
</evidence>
<protein>
    <recommendedName>
        <fullName evidence="4">JmjC domain-containing protein</fullName>
    </recommendedName>
</protein>
<dbReference type="SMART" id="SM00558">
    <property type="entry name" value="JmjC"/>
    <property type="match status" value="1"/>
</dbReference>
<dbReference type="Pfam" id="PF08007">
    <property type="entry name" value="JmjC_2"/>
    <property type="match status" value="1"/>
</dbReference>
<evidence type="ECO:0000256" key="2">
    <source>
        <dbReference type="ARBA" id="ARBA00022723"/>
    </source>
</evidence>
<dbReference type="EMBL" id="VIFM01000084">
    <property type="protein sequence ID" value="TQF13912.1"/>
    <property type="molecule type" value="Genomic_DNA"/>
</dbReference>
<reference evidence="5 6" key="1">
    <citation type="submission" date="2019-06" db="EMBL/GenBank/DDBJ databases">
        <authorList>
            <person name="Livingstone P."/>
            <person name="Whitworth D."/>
        </authorList>
    </citation>
    <scope>NUCLEOTIDE SEQUENCE [LARGE SCALE GENOMIC DNA]</scope>
    <source>
        <strain evidence="5 6">AM401</strain>
    </source>
</reference>
<dbReference type="InterPro" id="IPR039994">
    <property type="entry name" value="NO66-like"/>
</dbReference>
<dbReference type="GO" id="GO:0046872">
    <property type="term" value="F:metal ion binding"/>
    <property type="evidence" value="ECO:0007669"/>
    <property type="project" value="UniProtKB-KW"/>
</dbReference>
<evidence type="ECO:0000313" key="5">
    <source>
        <dbReference type="EMBL" id="TQF13912.1"/>
    </source>
</evidence>
<dbReference type="AlphaFoldDB" id="A0A540WY43"/>
<organism evidence="5 6">
    <name type="scientific">Myxococcus llanfairpwllgwyngyllgogerychwyrndrobwllllantysiliogogogochensis</name>
    <dbReference type="NCBI Taxonomy" id="2590453"/>
    <lineage>
        <taxon>Bacteria</taxon>
        <taxon>Pseudomonadati</taxon>
        <taxon>Myxococcota</taxon>
        <taxon>Myxococcia</taxon>
        <taxon>Myxococcales</taxon>
        <taxon>Cystobacterineae</taxon>
        <taxon>Myxococcaceae</taxon>
        <taxon>Myxococcus</taxon>
    </lineage>
</organism>
<evidence type="ECO:0000256" key="3">
    <source>
        <dbReference type="ARBA" id="ARBA00023004"/>
    </source>
</evidence>
<dbReference type="OrthoDB" id="9764016at2"/>
<dbReference type="PANTHER" id="PTHR13096">
    <property type="entry name" value="MINA53 MYC INDUCED NUCLEAR ANTIGEN"/>
    <property type="match status" value="1"/>
</dbReference>
<sequence>MSLMDLESSERPFLEQLFAPHSGREFLAEYWPTRHLVCHGPLERLGELAALPELHDLERLLHTYRNPVMVALPDRRDEHSVIRVEAQTAAALYRSGMALILDSAERYLPLVEQWLHMVAFELGLARNAVARAIFYASPSGGGNSPHFDANANIVVQVRGTKRWTLAPNTQLPLPTDRWAMNMGPPSPELASYLEQELPEQMPEGAEVITLEPGSVLFVPRGYWHSTEASEDTLALNFTYSQPTWADVVSAALRQQLLKDVRWRALADGIGSPDPERSGACHTRLSELLHELQAHVLELEARKIVEES</sequence>
<proteinExistence type="predicted"/>
<accession>A0A540WY43</accession>
<keyword evidence="2" id="KW-0479">Metal-binding</keyword>
<dbReference type="PANTHER" id="PTHR13096:SF8">
    <property type="entry name" value="RIBOSOMAL OXYGENASE 1"/>
    <property type="match status" value="1"/>
</dbReference>
<dbReference type="SUPFAM" id="SSF51197">
    <property type="entry name" value="Clavaminate synthase-like"/>
    <property type="match status" value="1"/>
</dbReference>
<comment type="caution">
    <text evidence="5">The sequence shown here is derived from an EMBL/GenBank/DDBJ whole genome shotgun (WGS) entry which is preliminary data.</text>
</comment>
<dbReference type="InterPro" id="IPR003347">
    <property type="entry name" value="JmjC_dom"/>
</dbReference>
<name>A0A540WY43_9BACT</name>
<comment type="cofactor">
    <cofactor evidence="1">
        <name>Fe(2+)</name>
        <dbReference type="ChEBI" id="CHEBI:29033"/>
    </cofactor>
</comment>
<evidence type="ECO:0000259" key="4">
    <source>
        <dbReference type="PROSITE" id="PS51184"/>
    </source>
</evidence>
<dbReference type="PROSITE" id="PS51184">
    <property type="entry name" value="JMJC"/>
    <property type="match status" value="1"/>
</dbReference>
<feature type="domain" description="JmjC" evidence="4">
    <location>
        <begin position="102"/>
        <end position="256"/>
    </location>
</feature>
<evidence type="ECO:0000256" key="1">
    <source>
        <dbReference type="ARBA" id="ARBA00001954"/>
    </source>
</evidence>
<gene>
    <name evidence="5" type="ORF">FJV41_21520</name>
</gene>
<dbReference type="Gene3D" id="2.60.120.650">
    <property type="entry name" value="Cupin"/>
    <property type="match status" value="1"/>
</dbReference>